<reference evidence="1 2" key="1">
    <citation type="submission" date="2024-03" db="EMBL/GenBank/DDBJ databases">
        <title>Analysis of soft rot Pectobacteriaceae population diversity in US potato growing regions between 2016 and 2022.</title>
        <authorList>
            <person name="Ma X."/>
            <person name="Zhang X."/>
            <person name="Stodghill P."/>
            <person name="Rioux R."/>
            <person name="Babler B."/>
            <person name="Shrestha S."/>
            <person name="Babler B."/>
            <person name="Rivedal H."/>
            <person name="Frost K."/>
            <person name="Hao J."/>
            <person name="Secor G."/>
            <person name="Swingle B."/>
        </authorList>
    </citation>
    <scope>NUCLEOTIDE SEQUENCE [LARGE SCALE GENOMIC DNA]</scope>
    <source>
        <strain evidence="1 2">SR64</strain>
    </source>
</reference>
<organism evidence="1 2">
    <name type="scientific">Dickeya chrysanthemi</name>
    <name type="common">Pectobacterium chrysanthemi</name>
    <name type="synonym">Erwinia chrysanthemi</name>
    <dbReference type="NCBI Taxonomy" id="556"/>
    <lineage>
        <taxon>Bacteria</taxon>
        <taxon>Pseudomonadati</taxon>
        <taxon>Pseudomonadota</taxon>
        <taxon>Gammaproteobacteria</taxon>
        <taxon>Enterobacterales</taxon>
        <taxon>Pectobacteriaceae</taxon>
        <taxon>Dickeya</taxon>
    </lineage>
</organism>
<dbReference type="RefSeq" id="WP_264085373.1">
    <property type="nucleotide sequence ID" value="NZ_CP161827.1"/>
</dbReference>
<name>A0ABU8JFX3_DICCH</name>
<evidence type="ECO:0000313" key="2">
    <source>
        <dbReference type="Proteomes" id="UP001359469"/>
    </source>
</evidence>
<proteinExistence type="predicted"/>
<accession>A0ABU8JFX3</accession>
<protein>
    <submittedName>
        <fullName evidence="1">Uncharacterized protein</fullName>
    </submittedName>
</protein>
<gene>
    <name evidence="1" type="ORF">WCU84_00605</name>
</gene>
<keyword evidence="2" id="KW-1185">Reference proteome</keyword>
<dbReference type="EMBL" id="JBBBOO010000001">
    <property type="protein sequence ID" value="MEI7062183.1"/>
    <property type="molecule type" value="Genomic_DNA"/>
</dbReference>
<sequence length="40" mass="4448">MNTLMTPRVRATLDYLPAAFAGDNALHVPLHTLNDYVYTA</sequence>
<dbReference type="Proteomes" id="UP001359469">
    <property type="component" value="Unassembled WGS sequence"/>
</dbReference>
<evidence type="ECO:0000313" key="1">
    <source>
        <dbReference type="EMBL" id="MEI7062183.1"/>
    </source>
</evidence>
<comment type="caution">
    <text evidence="1">The sequence shown here is derived from an EMBL/GenBank/DDBJ whole genome shotgun (WGS) entry which is preliminary data.</text>
</comment>